<dbReference type="Proteomes" id="UP001500016">
    <property type="component" value="Unassembled WGS sequence"/>
</dbReference>
<sequence>MMTATYIADDLVTALSVSTLPTADLPTLTPDQARATITLILTGYGLTTARAEDAQALGDRPETAGPRRIAAYNLVHRYGPDKLQPTPIRGLTAYQPWTARILHRNKRVENRGWAPPKHLRNAWILLHAGAGADLRALADVHENDPGLLPHLTYKAVVGIARLSGWHRASDLGRCCPAWGEPDVWHWILSDVRALERPVPCRGRQRLWTPLPVTVTAVRSQLGEGALL</sequence>
<accession>A0ABP5IIB6</accession>
<dbReference type="RefSeq" id="WP_344534549.1">
    <property type="nucleotide sequence ID" value="NZ_BAAAPE010000023.1"/>
</dbReference>
<comment type="caution">
    <text evidence="1">The sequence shown here is derived from an EMBL/GenBank/DDBJ whole genome shotgun (WGS) entry which is preliminary data.</text>
</comment>
<protein>
    <submittedName>
        <fullName evidence="1">Uncharacterized protein</fullName>
    </submittedName>
</protein>
<evidence type="ECO:0000313" key="2">
    <source>
        <dbReference type="Proteomes" id="UP001500016"/>
    </source>
</evidence>
<reference evidence="2" key="1">
    <citation type="journal article" date="2019" name="Int. J. Syst. Evol. Microbiol.">
        <title>The Global Catalogue of Microorganisms (GCM) 10K type strain sequencing project: providing services to taxonomists for standard genome sequencing and annotation.</title>
        <authorList>
            <consortium name="The Broad Institute Genomics Platform"/>
            <consortium name="The Broad Institute Genome Sequencing Center for Infectious Disease"/>
            <person name="Wu L."/>
            <person name="Ma J."/>
        </authorList>
    </citation>
    <scope>NUCLEOTIDE SEQUENCE [LARGE SCALE GENOMIC DNA]</scope>
    <source>
        <strain evidence="2">JCM 15478</strain>
    </source>
</reference>
<dbReference type="EMBL" id="BAAAPE010000023">
    <property type="protein sequence ID" value="GAA2100499.1"/>
    <property type="molecule type" value="Genomic_DNA"/>
</dbReference>
<evidence type="ECO:0000313" key="1">
    <source>
        <dbReference type="EMBL" id="GAA2100499.1"/>
    </source>
</evidence>
<dbReference type="InterPro" id="IPR015947">
    <property type="entry name" value="PUA-like_sf"/>
</dbReference>
<dbReference type="Gene3D" id="2.30.130.30">
    <property type="entry name" value="Hypothetical protein"/>
    <property type="match status" value="1"/>
</dbReference>
<name>A0ABP5IIB6_9ACTN</name>
<organism evidence="1 2">
    <name type="scientific">Streptomyces albiaxialis</name>
    <dbReference type="NCBI Taxonomy" id="329523"/>
    <lineage>
        <taxon>Bacteria</taxon>
        <taxon>Bacillati</taxon>
        <taxon>Actinomycetota</taxon>
        <taxon>Actinomycetes</taxon>
        <taxon>Kitasatosporales</taxon>
        <taxon>Streptomycetaceae</taxon>
        <taxon>Streptomyces</taxon>
    </lineage>
</organism>
<keyword evidence="2" id="KW-1185">Reference proteome</keyword>
<gene>
    <name evidence="1" type="ORF">GCM10009801_73080</name>
</gene>
<proteinExistence type="predicted"/>
<dbReference type="SUPFAM" id="SSF88697">
    <property type="entry name" value="PUA domain-like"/>
    <property type="match status" value="1"/>
</dbReference>